<reference evidence="1" key="1">
    <citation type="journal article" date="2023" name="Mol. Phylogenet. Evol.">
        <title>Genome-scale phylogeny and comparative genomics of the fungal order Sordariales.</title>
        <authorList>
            <person name="Hensen N."/>
            <person name="Bonometti L."/>
            <person name="Westerberg I."/>
            <person name="Brannstrom I.O."/>
            <person name="Guillou S."/>
            <person name="Cros-Aarteil S."/>
            <person name="Calhoun S."/>
            <person name="Haridas S."/>
            <person name="Kuo A."/>
            <person name="Mondo S."/>
            <person name="Pangilinan J."/>
            <person name="Riley R."/>
            <person name="LaButti K."/>
            <person name="Andreopoulos B."/>
            <person name="Lipzen A."/>
            <person name="Chen C."/>
            <person name="Yan M."/>
            <person name="Daum C."/>
            <person name="Ng V."/>
            <person name="Clum A."/>
            <person name="Steindorff A."/>
            <person name="Ohm R.A."/>
            <person name="Martin F."/>
            <person name="Silar P."/>
            <person name="Natvig D.O."/>
            <person name="Lalanne C."/>
            <person name="Gautier V."/>
            <person name="Ament-Velasquez S.L."/>
            <person name="Kruys A."/>
            <person name="Hutchinson M.I."/>
            <person name="Powell A.J."/>
            <person name="Barry K."/>
            <person name="Miller A.N."/>
            <person name="Grigoriev I.V."/>
            <person name="Debuchy R."/>
            <person name="Gladieux P."/>
            <person name="Hiltunen Thoren M."/>
            <person name="Johannesson H."/>
        </authorList>
    </citation>
    <scope>NUCLEOTIDE SEQUENCE</scope>
    <source>
        <strain evidence="1">CBS 232.78</strain>
    </source>
</reference>
<gene>
    <name evidence="1" type="ORF">B0H63DRAFT_550585</name>
</gene>
<protein>
    <submittedName>
        <fullName evidence="1">Uncharacterized protein</fullName>
    </submittedName>
</protein>
<comment type="caution">
    <text evidence="1">The sequence shown here is derived from an EMBL/GenBank/DDBJ whole genome shotgun (WGS) entry which is preliminary data.</text>
</comment>
<proteinExistence type="predicted"/>
<dbReference type="Proteomes" id="UP001285441">
    <property type="component" value="Unassembled WGS sequence"/>
</dbReference>
<evidence type="ECO:0000313" key="2">
    <source>
        <dbReference type="Proteomes" id="UP001285441"/>
    </source>
</evidence>
<organism evidence="1 2">
    <name type="scientific">Podospora didyma</name>
    <dbReference type="NCBI Taxonomy" id="330526"/>
    <lineage>
        <taxon>Eukaryota</taxon>
        <taxon>Fungi</taxon>
        <taxon>Dikarya</taxon>
        <taxon>Ascomycota</taxon>
        <taxon>Pezizomycotina</taxon>
        <taxon>Sordariomycetes</taxon>
        <taxon>Sordariomycetidae</taxon>
        <taxon>Sordariales</taxon>
        <taxon>Podosporaceae</taxon>
        <taxon>Podospora</taxon>
    </lineage>
</organism>
<sequence>MDEQAERDLLLALYTSTQTAIDKDIQANVRAPQDQPHARGGAVRVRLGTSTRACGRPRPPGAESLVPAINIGYDVIAIAQTAARRPAPELPISNKLMDRRGGHDLATQNPASYRLGIGPLVRAEAPVVVVCPSRELAVQIFNEARKFC</sequence>
<reference evidence="1" key="2">
    <citation type="submission" date="2023-06" db="EMBL/GenBank/DDBJ databases">
        <authorList>
            <consortium name="Lawrence Berkeley National Laboratory"/>
            <person name="Haridas S."/>
            <person name="Hensen N."/>
            <person name="Bonometti L."/>
            <person name="Westerberg I."/>
            <person name="Brannstrom I.O."/>
            <person name="Guillou S."/>
            <person name="Cros-Aarteil S."/>
            <person name="Calhoun S."/>
            <person name="Kuo A."/>
            <person name="Mondo S."/>
            <person name="Pangilinan J."/>
            <person name="Riley R."/>
            <person name="LaButti K."/>
            <person name="Andreopoulos B."/>
            <person name="Lipzen A."/>
            <person name="Chen C."/>
            <person name="Yanf M."/>
            <person name="Daum C."/>
            <person name="Ng V."/>
            <person name="Clum A."/>
            <person name="Steindorff A."/>
            <person name="Ohm R."/>
            <person name="Martin F."/>
            <person name="Silar P."/>
            <person name="Natvig D."/>
            <person name="Lalanne C."/>
            <person name="Gautier V."/>
            <person name="Ament-velasquez S.L."/>
            <person name="Kruys A."/>
            <person name="Hutchinson M.I."/>
            <person name="Powell A.J."/>
            <person name="Barry K."/>
            <person name="Miller A.N."/>
            <person name="Grigoriev I.V."/>
            <person name="Debuchy R."/>
            <person name="Gladieux P."/>
            <person name="Thoren M.H."/>
            <person name="Johannesson H."/>
        </authorList>
    </citation>
    <scope>NUCLEOTIDE SEQUENCE</scope>
    <source>
        <strain evidence="1">CBS 232.78</strain>
    </source>
</reference>
<name>A0AAE0N6P0_9PEZI</name>
<keyword evidence="2" id="KW-1185">Reference proteome</keyword>
<dbReference type="InterPro" id="IPR027417">
    <property type="entry name" value="P-loop_NTPase"/>
</dbReference>
<evidence type="ECO:0000313" key="1">
    <source>
        <dbReference type="EMBL" id="KAK3372133.1"/>
    </source>
</evidence>
<accession>A0AAE0N6P0</accession>
<dbReference type="Gene3D" id="3.40.50.300">
    <property type="entry name" value="P-loop containing nucleotide triphosphate hydrolases"/>
    <property type="match status" value="1"/>
</dbReference>
<dbReference type="AlphaFoldDB" id="A0AAE0N6P0"/>
<dbReference type="EMBL" id="JAULSW010000008">
    <property type="protein sequence ID" value="KAK3372133.1"/>
    <property type="molecule type" value="Genomic_DNA"/>
</dbReference>